<dbReference type="AlphaFoldDB" id="A0A917B270"/>
<dbReference type="PANTHER" id="PTHR43194:SF5">
    <property type="entry name" value="PIMELOYL-[ACYL-CARRIER PROTEIN] METHYL ESTER ESTERASE"/>
    <property type="match status" value="1"/>
</dbReference>
<name>A0A917B270_9MICO</name>
<evidence type="ECO:0000313" key="3">
    <source>
        <dbReference type="EMBL" id="GGF16547.1"/>
    </source>
</evidence>
<comment type="caution">
    <text evidence="3">The sequence shown here is derived from an EMBL/GenBank/DDBJ whole genome shotgun (WGS) entry which is preliminary data.</text>
</comment>
<dbReference type="Pfam" id="PF00561">
    <property type="entry name" value="Abhydrolase_1"/>
    <property type="match status" value="1"/>
</dbReference>
<accession>A0A917B270</accession>
<dbReference type="Gene3D" id="3.40.50.1820">
    <property type="entry name" value="alpha/beta hydrolase"/>
    <property type="match status" value="1"/>
</dbReference>
<keyword evidence="4" id="KW-1185">Reference proteome</keyword>
<organism evidence="3 4">
    <name type="scientific">Subtercola lobariae</name>
    <dbReference type="NCBI Taxonomy" id="1588641"/>
    <lineage>
        <taxon>Bacteria</taxon>
        <taxon>Bacillati</taxon>
        <taxon>Actinomycetota</taxon>
        <taxon>Actinomycetes</taxon>
        <taxon>Micrococcales</taxon>
        <taxon>Microbacteriaceae</taxon>
        <taxon>Subtercola</taxon>
    </lineage>
</organism>
<dbReference type="PANTHER" id="PTHR43194">
    <property type="entry name" value="HYDROLASE ALPHA/BETA FOLD FAMILY"/>
    <property type="match status" value="1"/>
</dbReference>
<dbReference type="InterPro" id="IPR029058">
    <property type="entry name" value="AB_hydrolase_fold"/>
</dbReference>
<evidence type="ECO:0000256" key="1">
    <source>
        <dbReference type="SAM" id="MobiDB-lite"/>
    </source>
</evidence>
<dbReference type="SUPFAM" id="SSF53474">
    <property type="entry name" value="alpha/beta-Hydrolases"/>
    <property type="match status" value="1"/>
</dbReference>
<protein>
    <recommendedName>
        <fullName evidence="2">AB hydrolase-1 domain-containing protein</fullName>
    </recommendedName>
</protein>
<dbReference type="InterPro" id="IPR000073">
    <property type="entry name" value="AB_hydrolase_1"/>
</dbReference>
<dbReference type="InterPro" id="IPR050228">
    <property type="entry name" value="Carboxylesterase_BioH"/>
</dbReference>
<feature type="domain" description="AB hydrolase-1" evidence="2">
    <location>
        <begin position="28"/>
        <end position="275"/>
    </location>
</feature>
<proteinExistence type="predicted"/>
<dbReference type="RefSeq" id="WP_188673921.1">
    <property type="nucleotide sequence ID" value="NZ_BMGP01000001.1"/>
</dbReference>
<sequence>MANQHFTLPTGRALGLTAAGDPGSRRMVVVCHPAPGAGGFDPDPLITAASGIQLLMIDRPGYGSSDPFARDDDPTIEQHADDLAYFLNHSERVSRNMNAVDFGSVGVIGWGAGGATALSLAARYPELVDRLAIVGLAKAGGRGLIEPVRRMLGLSRIESFSPRSELSRVIAAHGELTLQSLGIDETDSVLAQRGLRGRLDRMIDDAARQGAAGLSSDLIAFRDRSWTLDLPAITAETLLIYGDRDPTATVGDGHWYGRRIRGSRVVDVKNAGALAIVSQWQRILAHVTRPTSSAPVAAADGPASAAASASASASE</sequence>
<dbReference type="Proteomes" id="UP000598775">
    <property type="component" value="Unassembled WGS sequence"/>
</dbReference>
<evidence type="ECO:0000313" key="4">
    <source>
        <dbReference type="Proteomes" id="UP000598775"/>
    </source>
</evidence>
<feature type="region of interest" description="Disordered" evidence="1">
    <location>
        <begin position="293"/>
        <end position="315"/>
    </location>
</feature>
<reference evidence="3 4" key="1">
    <citation type="journal article" date="2014" name="Int. J. Syst. Evol. Microbiol.">
        <title>Complete genome sequence of Corynebacterium casei LMG S-19264T (=DSM 44701T), isolated from a smear-ripened cheese.</title>
        <authorList>
            <consortium name="US DOE Joint Genome Institute (JGI-PGF)"/>
            <person name="Walter F."/>
            <person name="Albersmeier A."/>
            <person name="Kalinowski J."/>
            <person name="Ruckert C."/>
        </authorList>
    </citation>
    <scope>NUCLEOTIDE SEQUENCE [LARGE SCALE GENOMIC DNA]</scope>
    <source>
        <strain evidence="3 4">CGMCC 1.12976</strain>
    </source>
</reference>
<dbReference type="EMBL" id="BMGP01000001">
    <property type="protein sequence ID" value="GGF16547.1"/>
    <property type="molecule type" value="Genomic_DNA"/>
</dbReference>
<gene>
    <name evidence="3" type="ORF">GCM10011399_07890</name>
</gene>
<evidence type="ECO:0000259" key="2">
    <source>
        <dbReference type="Pfam" id="PF00561"/>
    </source>
</evidence>
<dbReference type="GO" id="GO:0003824">
    <property type="term" value="F:catalytic activity"/>
    <property type="evidence" value="ECO:0007669"/>
    <property type="project" value="UniProtKB-ARBA"/>
</dbReference>